<sequence>MTHDAPSDEENRHTVKIDAFCHIMPRPYYDRFFELDVAVHAANLRKRVSNIPSLVDMDVRFAQMDEFGDYRQIINIAAPPVEDLGSPAISKEMARIGNESMAALVRDHPDRFAGFMACVPMDDPDAAVAELDHATGELGAYGAQIYTHVNGRAMDDERFEAFYERMAASGGLLQVHPCRSSAWSDYPTEPRSRYEIWWTFGWEYDLSAFMARIVFSGVLERHPDLKLLIHHGGSMVPHFAGRVGPGWDQLGARTPEDQKEDVEGYPLTKRPIEYFKQMYVDTAMFGAANAVRCSIDFYGVDHVLFGSDSPYDPERGPGYIRSTIKNLREVGLTEAEQDTIFQGNVTRLLGLTAEA</sequence>
<evidence type="ECO:0000313" key="4">
    <source>
        <dbReference type="Proteomes" id="UP001589627"/>
    </source>
</evidence>
<dbReference type="InterPro" id="IPR032465">
    <property type="entry name" value="ACMSD"/>
</dbReference>
<dbReference type="Proteomes" id="UP001589627">
    <property type="component" value="Unassembled WGS sequence"/>
</dbReference>
<evidence type="ECO:0000259" key="2">
    <source>
        <dbReference type="Pfam" id="PF04909"/>
    </source>
</evidence>
<dbReference type="Gene3D" id="3.20.20.140">
    <property type="entry name" value="Metal-dependent hydrolases"/>
    <property type="match status" value="1"/>
</dbReference>
<evidence type="ECO:0000313" key="3">
    <source>
        <dbReference type="EMBL" id="MFB9832602.1"/>
    </source>
</evidence>
<evidence type="ECO:0000256" key="1">
    <source>
        <dbReference type="ARBA" id="ARBA00023239"/>
    </source>
</evidence>
<dbReference type="PANTHER" id="PTHR21240">
    <property type="entry name" value="2-AMINO-3-CARBOXYLMUCONATE-6-SEMIALDEHYDE DECARBOXYLASE"/>
    <property type="match status" value="1"/>
</dbReference>
<accession>A0ABV5YC44</accession>
<keyword evidence="4" id="KW-1185">Reference proteome</keyword>
<dbReference type="PANTHER" id="PTHR21240:SF28">
    <property type="entry name" value="ISO-OROTATE DECARBOXYLASE (EUROFUNG)"/>
    <property type="match status" value="1"/>
</dbReference>
<dbReference type="EMBL" id="JBHLZP010000054">
    <property type="protein sequence ID" value="MFB9832602.1"/>
    <property type="molecule type" value="Genomic_DNA"/>
</dbReference>
<proteinExistence type="predicted"/>
<dbReference type="InterPro" id="IPR006680">
    <property type="entry name" value="Amidohydro-rel"/>
</dbReference>
<protein>
    <submittedName>
        <fullName evidence="3">Amidohydrolase family protein</fullName>
    </submittedName>
</protein>
<gene>
    <name evidence="3" type="ORF">ACFFNX_10425</name>
</gene>
<dbReference type="Pfam" id="PF04909">
    <property type="entry name" value="Amidohydro_2"/>
    <property type="match status" value="1"/>
</dbReference>
<feature type="domain" description="Amidohydrolase-related" evidence="2">
    <location>
        <begin position="85"/>
        <end position="351"/>
    </location>
</feature>
<organism evidence="3 4">
    <name type="scientific">Actinoallomurus acaciae</name>
    <dbReference type="NCBI Taxonomy" id="502577"/>
    <lineage>
        <taxon>Bacteria</taxon>
        <taxon>Bacillati</taxon>
        <taxon>Actinomycetota</taxon>
        <taxon>Actinomycetes</taxon>
        <taxon>Streptosporangiales</taxon>
        <taxon>Thermomonosporaceae</taxon>
        <taxon>Actinoallomurus</taxon>
    </lineage>
</organism>
<comment type="caution">
    <text evidence="3">The sequence shown here is derived from an EMBL/GenBank/DDBJ whole genome shotgun (WGS) entry which is preliminary data.</text>
</comment>
<reference evidence="3 4" key="1">
    <citation type="submission" date="2024-09" db="EMBL/GenBank/DDBJ databases">
        <authorList>
            <person name="Sun Q."/>
            <person name="Mori K."/>
        </authorList>
    </citation>
    <scope>NUCLEOTIDE SEQUENCE [LARGE SCALE GENOMIC DNA]</scope>
    <source>
        <strain evidence="3 4">TBRC 0563</strain>
    </source>
</reference>
<dbReference type="RefSeq" id="WP_378198605.1">
    <property type="nucleotide sequence ID" value="NZ_JBHLZP010000054.1"/>
</dbReference>
<name>A0ABV5YC44_9ACTN</name>
<dbReference type="SUPFAM" id="SSF51556">
    <property type="entry name" value="Metallo-dependent hydrolases"/>
    <property type="match status" value="1"/>
</dbReference>
<dbReference type="InterPro" id="IPR032466">
    <property type="entry name" value="Metal_Hydrolase"/>
</dbReference>
<keyword evidence="1" id="KW-0456">Lyase</keyword>